<feature type="transmembrane region" description="Helical" evidence="1">
    <location>
        <begin position="37"/>
        <end position="58"/>
    </location>
</feature>
<evidence type="ECO:0000259" key="2">
    <source>
        <dbReference type="Pfam" id="PF11738"/>
    </source>
</evidence>
<proteinExistence type="predicted"/>
<keyword evidence="1" id="KW-0812">Transmembrane</keyword>
<comment type="caution">
    <text evidence="4">The sequence shown here is derived from an EMBL/GenBank/DDBJ whole genome shotgun (WGS) entry which is preliminary data.</text>
</comment>
<dbReference type="Gene3D" id="3.90.640.20">
    <property type="entry name" value="Heat-shock cognate protein, ATPase"/>
    <property type="match status" value="1"/>
</dbReference>
<dbReference type="InterPro" id="IPR025303">
    <property type="entry name" value="PdaC"/>
</dbReference>
<feature type="domain" description="Deacetylase PdaC" evidence="3">
    <location>
        <begin position="87"/>
        <end position="175"/>
    </location>
</feature>
<organism evidence="4 5">
    <name type="scientific">Candidatus Enterenecus faecium</name>
    <dbReference type="NCBI Taxonomy" id="2840780"/>
    <lineage>
        <taxon>Bacteria</taxon>
        <taxon>Bacillati</taxon>
        <taxon>Bacillota</taxon>
        <taxon>Clostridia</taxon>
        <taxon>Eubacteriales</taxon>
        <taxon>Candidatus Enterenecus</taxon>
    </lineage>
</organism>
<reference evidence="4" key="1">
    <citation type="submission" date="2020-10" db="EMBL/GenBank/DDBJ databases">
        <authorList>
            <person name="Gilroy R."/>
        </authorList>
    </citation>
    <scope>NUCLEOTIDE SEQUENCE</scope>
    <source>
        <strain evidence="4">ChiGjej2B2-12916</strain>
    </source>
</reference>
<dbReference type="Proteomes" id="UP000886879">
    <property type="component" value="Unassembled WGS sequence"/>
</dbReference>
<name>A0A9D0YRZ1_9FIRM</name>
<keyword evidence="1" id="KW-0472">Membrane</keyword>
<keyword evidence="1" id="KW-1133">Transmembrane helix</keyword>
<evidence type="ECO:0000259" key="3">
    <source>
        <dbReference type="Pfam" id="PF13739"/>
    </source>
</evidence>
<dbReference type="AlphaFoldDB" id="A0A9D0YRZ1"/>
<feature type="domain" description="DUF3298" evidence="2">
    <location>
        <begin position="201"/>
        <end position="276"/>
    </location>
</feature>
<evidence type="ECO:0000256" key="1">
    <source>
        <dbReference type="SAM" id="Phobius"/>
    </source>
</evidence>
<dbReference type="InterPro" id="IPR021729">
    <property type="entry name" value="DUF3298"/>
</dbReference>
<accession>A0A9D0YRZ1</accession>
<sequence length="277" mass="31620">MIDHSPYDNMEIPSQLSSVVADALACGQGKRRHKLRLLRLIAWVPVSVAACLVLLLNLSPTFAQGVCSLPVVGDVCRIFVFREYHSENQFQYIDAVVPQIENTGKTELEQRVNEYLQQLIENCLEESETRAKEYYDAYVATGGDPEEFRPVGVNIDYDVKYISPQYVSLHISHYETSFTAYQTDYYYTVDLDGEQVLTLKDWFGDDYQQIVADSIRASISQWSQAQQQQLFTNLDLESLITEDRSFYLNEQGQVVVVFDKYELACGAAGRPEFVITQ</sequence>
<evidence type="ECO:0000313" key="4">
    <source>
        <dbReference type="EMBL" id="HIQ60685.1"/>
    </source>
</evidence>
<dbReference type="Pfam" id="PF13739">
    <property type="entry name" value="PdaC"/>
    <property type="match status" value="1"/>
</dbReference>
<dbReference type="InterPro" id="IPR037126">
    <property type="entry name" value="PdaC/RsiV-like_sf"/>
</dbReference>
<dbReference type="Pfam" id="PF11738">
    <property type="entry name" value="DUF3298"/>
    <property type="match status" value="1"/>
</dbReference>
<reference evidence="4" key="2">
    <citation type="journal article" date="2021" name="PeerJ">
        <title>Extensive microbial diversity within the chicken gut microbiome revealed by metagenomics and culture.</title>
        <authorList>
            <person name="Gilroy R."/>
            <person name="Ravi A."/>
            <person name="Getino M."/>
            <person name="Pursley I."/>
            <person name="Horton D.L."/>
            <person name="Alikhan N.F."/>
            <person name="Baker D."/>
            <person name="Gharbi K."/>
            <person name="Hall N."/>
            <person name="Watson M."/>
            <person name="Adriaenssens E.M."/>
            <person name="Foster-Nyarko E."/>
            <person name="Jarju S."/>
            <person name="Secka A."/>
            <person name="Antonio M."/>
            <person name="Oren A."/>
            <person name="Chaudhuri R.R."/>
            <person name="La Ragione R."/>
            <person name="Hildebrand F."/>
            <person name="Pallen M.J."/>
        </authorList>
    </citation>
    <scope>NUCLEOTIDE SEQUENCE</scope>
    <source>
        <strain evidence="4">ChiGjej2B2-12916</strain>
    </source>
</reference>
<gene>
    <name evidence="4" type="ORF">IAD31_03695</name>
</gene>
<evidence type="ECO:0000313" key="5">
    <source>
        <dbReference type="Proteomes" id="UP000886879"/>
    </source>
</evidence>
<protein>
    <submittedName>
        <fullName evidence="4">DUF3298 domain-containing protein</fullName>
    </submittedName>
</protein>
<dbReference type="EMBL" id="DVFO01000034">
    <property type="protein sequence ID" value="HIQ60685.1"/>
    <property type="molecule type" value="Genomic_DNA"/>
</dbReference>
<dbReference type="Gene3D" id="3.30.565.40">
    <property type="entry name" value="Fervidobacterium nodosum Rt17-B1 like"/>
    <property type="match status" value="1"/>
</dbReference>